<evidence type="ECO:0000313" key="1">
    <source>
        <dbReference type="EMBL" id="GBM19615.1"/>
    </source>
</evidence>
<dbReference type="PANTHER" id="PTHR46409">
    <property type="entry name" value="HTH PSQ-TYPE DOMAIN-CONTAINING PROTEIN"/>
    <property type="match status" value="1"/>
</dbReference>
<reference evidence="1 2" key="1">
    <citation type="journal article" date="2019" name="Sci. Rep.">
        <title>Orb-weaving spider Araneus ventricosus genome elucidates the spidroin gene catalogue.</title>
        <authorList>
            <person name="Kono N."/>
            <person name="Nakamura H."/>
            <person name="Ohtoshi R."/>
            <person name="Moran D.A.P."/>
            <person name="Shinohara A."/>
            <person name="Yoshida Y."/>
            <person name="Fujiwara M."/>
            <person name="Mori M."/>
            <person name="Tomita M."/>
            <person name="Arakawa K."/>
        </authorList>
    </citation>
    <scope>NUCLEOTIDE SEQUENCE [LARGE SCALE GENOMIC DNA]</scope>
</reference>
<keyword evidence="2" id="KW-1185">Reference proteome</keyword>
<accession>A0A4Y2DVG9</accession>
<dbReference type="OrthoDB" id="6771835at2759"/>
<organism evidence="1 2">
    <name type="scientific">Araneus ventricosus</name>
    <name type="common">Orbweaver spider</name>
    <name type="synonym">Epeira ventricosa</name>
    <dbReference type="NCBI Taxonomy" id="182803"/>
    <lineage>
        <taxon>Eukaryota</taxon>
        <taxon>Metazoa</taxon>
        <taxon>Ecdysozoa</taxon>
        <taxon>Arthropoda</taxon>
        <taxon>Chelicerata</taxon>
        <taxon>Arachnida</taxon>
        <taxon>Araneae</taxon>
        <taxon>Araneomorphae</taxon>
        <taxon>Entelegynae</taxon>
        <taxon>Araneoidea</taxon>
        <taxon>Araneidae</taxon>
        <taxon>Araneus</taxon>
    </lineage>
</organism>
<dbReference type="EMBL" id="BGPR01000427">
    <property type="protein sequence ID" value="GBM19615.1"/>
    <property type="molecule type" value="Genomic_DNA"/>
</dbReference>
<dbReference type="PANTHER" id="PTHR46409:SF1">
    <property type="entry name" value="HTH PSQ-TYPE DOMAIN-CONTAINING PROTEIN"/>
    <property type="match status" value="1"/>
</dbReference>
<evidence type="ECO:0000313" key="2">
    <source>
        <dbReference type="Proteomes" id="UP000499080"/>
    </source>
</evidence>
<comment type="caution">
    <text evidence="1">The sequence shown here is derived from an EMBL/GenBank/DDBJ whole genome shotgun (WGS) entry which is preliminary data.</text>
</comment>
<dbReference type="Proteomes" id="UP000499080">
    <property type="component" value="Unassembled WGS sequence"/>
</dbReference>
<sequence length="92" mass="10547">MPTDKRSHIRKLVLEDYVDLMNWQQCKVTEPPLTRRLSEDLPACIEESSPLLALICDFPCHTQAVERYVKAVNEASGNVCGIFARDDREQEL</sequence>
<gene>
    <name evidence="1" type="ORF">AVEN_107292_1</name>
</gene>
<name>A0A4Y2DVG9_ARAVE</name>
<protein>
    <submittedName>
        <fullName evidence="1">Uncharacterized protein</fullName>
    </submittedName>
</protein>
<dbReference type="AlphaFoldDB" id="A0A4Y2DVG9"/>
<proteinExistence type="predicted"/>